<dbReference type="InterPro" id="IPR046075">
    <property type="entry name" value="DUF6093"/>
</dbReference>
<keyword evidence="2" id="KW-1185">Reference proteome</keyword>
<gene>
    <name evidence="1" type="ORF">FYJ63_01440</name>
</gene>
<dbReference type="Proteomes" id="UP000442535">
    <property type="component" value="Unassembled WGS sequence"/>
</dbReference>
<evidence type="ECO:0000313" key="1">
    <source>
        <dbReference type="EMBL" id="MST48929.1"/>
    </source>
</evidence>
<evidence type="ECO:0000313" key="2">
    <source>
        <dbReference type="Proteomes" id="UP000442535"/>
    </source>
</evidence>
<dbReference type="AlphaFoldDB" id="A0A7K0K0I4"/>
<accession>A0A7K0K0I4</accession>
<sequence>MRPLDVSALQAQLDFILVDLVKITKPGEGTFDYETGETIPGSPVTVYEGRGALVPEGEETPGVPYPTVPNPTDGAYRLILPVEVENIEPGLDVKITGSKILKYRDPEILERAFKTKTLAPVSSFPVFKILSIEEVK</sequence>
<dbReference type="Pfam" id="PF19586">
    <property type="entry name" value="DUF6093"/>
    <property type="match status" value="1"/>
</dbReference>
<organism evidence="1 2">
    <name type="scientific">Mobiluncus porci</name>
    <dbReference type="NCBI Taxonomy" id="2652278"/>
    <lineage>
        <taxon>Bacteria</taxon>
        <taxon>Bacillati</taxon>
        <taxon>Actinomycetota</taxon>
        <taxon>Actinomycetes</taxon>
        <taxon>Actinomycetales</taxon>
        <taxon>Actinomycetaceae</taxon>
        <taxon>Mobiluncus</taxon>
    </lineage>
</organism>
<protein>
    <submittedName>
        <fullName evidence="1">Uncharacterized protein</fullName>
    </submittedName>
</protein>
<reference evidence="1 2" key="1">
    <citation type="submission" date="2019-08" db="EMBL/GenBank/DDBJ databases">
        <title>In-depth cultivation of the pig gut microbiome towards novel bacterial diversity and tailored functional studies.</title>
        <authorList>
            <person name="Wylensek D."/>
            <person name="Hitch T.C.A."/>
            <person name="Clavel T."/>
        </authorList>
    </citation>
    <scope>NUCLEOTIDE SEQUENCE [LARGE SCALE GENOMIC DNA]</scope>
    <source>
        <strain evidence="1 2">RF-GAM-744-WT-7</strain>
    </source>
</reference>
<dbReference type="RefSeq" id="WP_154543102.1">
    <property type="nucleotide sequence ID" value="NZ_VUMY01000002.1"/>
</dbReference>
<comment type="caution">
    <text evidence="1">The sequence shown here is derived from an EMBL/GenBank/DDBJ whole genome shotgun (WGS) entry which is preliminary data.</text>
</comment>
<dbReference type="EMBL" id="VUMY01000002">
    <property type="protein sequence ID" value="MST48929.1"/>
    <property type="molecule type" value="Genomic_DNA"/>
</dbReference>
<name>A0A7K0K0I4_9ACTO</name>
<proteinExistence type="predicted"/>